<dbReference type="RefSeq" id="WP_211862676.1">
    <property type="nucleotide sequence ID" value="NZ_JAAEDM010000036.1"/>
</dbReference>
<keyword evidence="4" id="KW-0812">Transmembrane</keyword>
<dbReference type="PANTHER" id="PTHR32089">
    <property type="entry name" value="METHYL-ACCEPTING CHEMOTAXIS PROTEIN MCPB"/>
    <property type="match status" value="1"/>
</dbReference>
<evidence type="ECO:0000256" key="1">
    <source>
        <dbReference type="ARBA" id="ARBA00023224"/>
    </source>
</evidence>
<feature type="domain" description="HAMP" evidence="6">
    <location>
        <begin position="207"/>
        <end position="260"/>
    </location>
</feature>
<reference evidence="7" key="1">
    <citation type="submission" date="2020-01" db="EMBL/GenBank/DDBJ databases">
        <authorList>
            <person name="Rat A."/>
        </authorList>
    </citation>
    <scope>NUCLEOTIDE SEQUENCE</scope>
    <source>
        <strain evidence="7">LMG 31231</strain>
    </source>
</reference>
<dbReference type="GO" id="GO:0004888">
    <property type="term" value="F:transmembrane signaling receptor activity"/>
    <property type="evidence" value="ECO:0007669"/>
    <property type="project" value="InterPro"/>
</dbReference>
<evidence type="ECO:0000313" key="7">
    <source>
        <dbReference type="EMBL" id="MBR0672252.1"/>
    </source>
</evidence>
<dbReference type="Pfam" id="PF00672">
    <property type="entry name" value="HAMP"/>
    <property type="match status" value="1"/>
</dbReference>
<dbReference type="PRINTS" id="PR00260">
    <property type="entry name" value="CHEMTRNSDUCR"/>
</dbReference>
<feature type="domain" description="Methyl-accepting transducer" evidence="5">
    <location>
        <begin position="268"/>
        <end position="497"/>
    </location>
</feature>
<sequence>MTEWLGRIGTRAGIASVLILVAVALQGWNAFDILARQAEVIEELGPRQRALQGTVDSFAGGVAAYGSAFVAVVAGSVPPNAVVGRMALPANQLATSFRRLEEQLGPDLDPAVVGAGRDMLARLPDLTERARQTAVLRRRPEPPLLEEWLDLQTAFNRLAVAAREAVDRRSDAALRAASEVSRRGHGVTLAAALIGLLAVVLVWVMVRIIIRPVGRIAQAMIRVARGDLGVTVPMTRREDQIGQVARAVEVLRERLAATHRLAERALEGARQTASIATQASGTLGVLADGSGAQLAGLQGLAAGLADSADALRAAGGSARDALERAGDLKVLLDDNLGRLRDLGEIVHRLGDDTDHVSQNVKAIVDLAAQARTLAADVASAASRAGEHGRALAVVAEGMDRLGTGTGHLAREIAAIVDSAGQRRGEAARSLAEIRAALERLDEMLAELALLGGAVVEATVQQEQALRHLDERGGVLSGMGGASAATAEQASAAMRELSRLAGDAKAAAEAMTSETRAG</sequence>
<dbReference type="InterPro" id="IPR003660">
    <property type="entry name" value="HAMP_dom"/>
</dbReference>
<feature type="transmembrane region" description="Helical" evidence="4">
    <location>
        <begin position="189"/>
        <end position="210"/>
    </location>
</feature>
<dbReference type="GO" id="GO:0007165">
    <property type="term" value="P:signal transduction"/>
    <property type="evidence" value="ECO:0007669"/>
    <property type="project" value="UniProtKB-KW"/>
</dbReference>
<evidence type="ECO:0000259" key="5">
    <source>
        <dbReference type="PROSITE" id="PS50111"/>
    </source>
</evidence>
<evidence type="ECO:0000256" key="3">
    <source>
        <dbReference type="PROSITE-ProRule" id="PRU00284"/>
    </source>
</evidence>
<dbReference type="GO" id="GO:0006935">
    <property type="term" value="P:chemotaxis"/>
    <property type="evidence" value="ECO:0007669"/>
    <property type="project" value="InterPro"/>
</dbReference>
<dbReference type="GO" id="GO:0016020">
    <property type="term" value="C:membrane"/>
    <property type="evidence" value="ECO:0007669"/>
    <property type="project" value="InterPro"/>
</dbReference>
<evidence type="ECO:0000259" key="6">
    <source>
        <dbReference type="PROSITE" id="PS50885"/>
    </source>
</evidence>
<dbReference type="PANTHER" id="PTHR32089:SF112">
    <property type="entry name" value="LYSOZYME-LIKE PROTEIN-RELATED"/>
    <property type="match status" value="1"/>
</dbReference>
<reference evidence="7" key="2">
    <citation type="journal article" date="2021" name="Syst. Appl. Microbiol.">
        <title>Roseomonas hellenica sp. nov., isolated from roots of wild-growing Alkanna tinctoria.</title>
        <authorList>
            <person name="Rat A."/>
            <person name="Naranjo H.D."/>
            <person name="Lebbe L."/>
            <person name="Cnockaert M."/>
            <person name="Krigas N."/>
            <person name="Grigoriadou K."/>
            <person name="Maloupa E."/>
            <person name="Willems A."/>
        </authorList>
    </citation>
    <scope>NUCLEOTIDE SEQUENCE</scope>
    <source>
        <strain evidence="7">LMG 31231</strain>
    </source>
</reference>
<dbReference type="SUPFAM" id="SSF58104">
    <property type="entry name" value="Methyl-accepting chemotaxis protein (MCP) signaling domain"/>
    <property type="match status" value="1"/>
</dbReference>
<comment type="caution">
    <text evidence="7">The sequence shown here is derived from an EMBL/GenBank/DDBJ whole genome shotgun (WGS) entry which is preliminary data.</text>
</comment>
<keyword evidence="4" id="KW-0472">Membrane</keyword>
<gene>
    <name evidence="7" type="ORF">GXW76_13805</name>
</gene>
<evidence type="ECO:0000313" key="8">
    <source>
        <dbReference type="Proteomes" id="UP001138751"/>
    </source>
</evidence>
<dbReference type="Gene3D" id="6.10.340.10">
    <property type="match status" value="1"/>
</dbReference>
<dbReference type="PROSITE" id="PS50885">
    <property type="entry name" value="HAMP"/>
    <property type="match status" value="1"/>
</dbReference>
<dbReference type="PROSITE" id="PS50111">
    <property type="entry name" value="CHEMOTAXIS_TRANSDUC_2"/>
    <property type="match status" value="1"/>
</dbReference>
<proteinExistence type="inferred from homology"/>
<dbReference type="EMBL" id="JAAEDM010000036">
    <property type="protein sequence ID" value="MBR0672252.1"/>
    <property type="molecule type" value="Genomic_DNA"/>
</dbReference>
<evidence type="ECO:0000256" key="4">
    <source>
        <dbReference type="SAM" id="Phobius"/>
    </source>
</evidence>
<dbReference type="Gene3D" id="1.10.287.950">
    <property type="entry name" value="Methyl-accepting chemotaxis protein"/>
    <property type="match status" value="1"/>
</dbReference>
<dbReference type="CDD" id="cd06225">
    <property type="entry name" value="HAMP"/>
    <property type="match status" value="1"/>
</dbReference>
<feature type="transmembrane region" description="Helical" evidence="4">
    <location>
        <begin position="12"/>
        <end position="31"/>
    </location>
</feature>
<keyword evidence="8" id="KW-1185">Reference proteome</keyword>
<comment type="similarity">
    <text evidence="2">Belongs to the methyl-accepting chemotaxis (MCP) protein family.</text>
</comment>
<dbReference type="Proteomes" id="UP001138751">
    <property type="component" value="Unassembled WGS sequence"/>
</dbReference>
<evidence type="ECO:0000256" key="2">
    <source>
        <dbReference type="ARBA" id="ARBA00029447"/>
    </source>
</evidence>
<dbReference type="InterPro" id="IPR004090">
    <property type="entry name" value="Chemotax_Me-accpt_rcpt"/>
</dbReference>
<keyword evidence="1 3" id="KW-0807">Transducer</keyword>
<dbReference type="AlphaFoldDB" id="A0A9X9WYM3"/>
<dbReference type="InterPro" id="IPR004089">
    <property type="entry name" value="MCPsignal_dom"/>
</dbReference>
<name>A0A9X9WYM3_9PROT</name>
<organism evidence="7 8">
    <name type="scientific">Neoroseomonas soli</name>
    <dbReference type="NCBI Taxonomy" id="1081025"/>
    <lineage>
        <taxon>Bacteria</taxon>
        <taxon>Pseudomonadati</taxon>
        <taxon>Pseudomonadota</taxon>
        <taxon>Alphaproteobacteria</taxon>
        <taxon>Acetobacterales</taxon>
        <taxon>Acetobacteraceae</taxon>
        <taxon>Neoroseomonas</taxon>
    </lineage>
</organism>
<keyword evidence="4" id="KW-1133">Transmembrane helix</keyword>
<accession>A0A9X9WYM3</accession>
<dbReference type="SMART" id="SM00304">
    <property type="entry name" value="HAMP"/>
    <property type="match status" value="2"/>
</dbReference>
<protein>
    <submittedName>
        <fullName evidence="7">Methyl-accepting chemotaxis protein</fullName>
    </submittedName>
</protein>